<dbReference type="SUPFAM" id="SSF74650">
    <property type="entry name" value="Galactose mutarotase-like"/>
    <property type="match status" value="1"/>
</dbReference>
<name>A0A060BQQ6_9BACT</name>
<organism evidence="2">
    <name type="scientific">uncultured Acidobacteriota bacterium</name>
    <dbReference type="NCBI Taxonomy" id="171953"/>
    <lineage>
        <taxon>Bacteria</taxon>
        <taxon>Pseudomonadati</taxon>
        <taxon>Acidobacteriota</taxon>
        <taxon>environmental samples</taxon>
    </lineage>
</organism>
<evidence type="ECO:0000313" key="2">
    <source>
        <dbReference type="EMBL" id="AIA85002.1"/>
    </source>
</evidence>
<dbReference type="Gene3D" id="2.60.40.2220">
    <property type="match status" value="1"/>
</dbReference>
<dbReference type="InterPro" id="IPR011013">
    <property type="entry name" value="Gal_mutarotase_sf_dom"/>
</dbReference>
<feature type="non-terminal residue" evidence="2">
    <location>
        <position position="102"/>
    </location>
</feature>
<dbReference type="GO" id="GO:0030246">
    <property type="term" value="F:carbohydrate binding"/>
    <property type="evidence" value="ECO:0007669"/>
    <property type="project" value="InterPro"/>
</dbReference>
<evidence type="ECO:0000259" key="1">
    <source>
        <dbReference type="Pfam" id="PF17677"/>
    </source>
</evidence>
<dbReference type="GO" id="GO:0005975">
    <property type="term" value="P:carbohydrate metabolic process"/>
    <property type="evidence" value="ECO:0007669"/>
    <property type="project" value="InterPro"/>
</dbReference>
<accession>A0A060BQQ6</accession>
<dbReference type="InterPro" id="IPR041147">
    <property type="entry name" value="GH38_C"/>
</dbReference>
<reference evidence="2" key="1">
    <citation type="journal article" date="2013" name="Environ. Microbiol.">
        <title>Seasonally variable intestinal metagenomes of the red palm weevil (Rhynchophorus ferrugineus).</title>
        <authorList>
            <person name="Jia S."/>
            <person name="Zhang X."/>
            <person name="Zhang G."/>
            <person name="Yin A."/>
            <person name="Zhang S."/>
            <person name="Li F."/>
            <person name="Wang L."/>
            <person name="Zhao D."/>
            <person name="Yun Q."/>
            <person name="Tala"/>
            <person name="Wang J."/>
            <person name="Sun G."/>
            <person name="Baabdullah M."/>
            <person name="Yu X."/>
            <person name="Hu S."/>
            <person name="Al-Mssallem I.S."/>
            <person name="Yu J."/>
        </authorList>
    </citation>
    <scope>NUCLEOTIDE SEQUENCE</scope>
</reference>
<proteinExistence type="predicted"/>
<protein>
    <submittedName>
        <fullName evidence="2">CAZy families GH38 protein</fullName>
    </submittedName>
</protein>
<dbReference type="AlphaFoldDB" id="A0A060BQQ6"/>
<sequence>MWQASRMNQPLAAFATSSHGGALGRTLSLFKTSTGQVAITAIKKAEDSDAIVVRLRELTGAPAKGVLSAAAPIEKAAELNGQEHLIGEAKPAGGVLRFEVPA</sequence>
<dbReference type="EMBL" id="KF117744">
    <property type="protein sequence ID" value="AIA85002.1"/>
    <property type="molecule type" value="Genomic_DNA"/>
</dbReference>
<dbReference type="Pfam" id="PF17677">
    <property type="entry name" value="Glyco_hydro38C2"/>
    <property type="match status" value="1"/>
</dbReference>
<dbReference type="GO" id="GO:0003824">
    <property type="term" value="F:catalytic activity"/>
    <property type="evidence" value="ECO:0007669"/>
    <property type="project" value="InterPro"/>
</dbReference>
<feature type="domain" description="Glycosyl hydrolases family 38 C-terminal" evidence="1">
    <location>
        <begin position="36"/>
        <end position="90"/>
    </location>
</feature>